<dbReference type="EMBL" id="JBBPBN010000287">
    <property type="protein sequence ID" value="KAK8490279.1"/>
    <property type="molecule type" value="Genomic_DNA"/>
</dbReference>
<protein>
    <submittedName>
        <fullName evidence="1">Uncharacterized protein</fullName>
    </submittedName>
</protein>
<organism evidence="1 2">
    <name type="scientific">Hibiscus sabdariffa</name>
    <name type="common">roselle</name>
    <dbReference type="NCBI Taxonomy" id="183260"/>
    <lineage>
        <taxon>Eukaryota</taxon>
        <taxon>Viridiplantae</taxon>
        <taxon>Streptophyta</taxon>
        <taxon>Embryophyta</taxon>
        <taxon>Tracheophyta</taxon>
        <taxon>Spermatophyta</taxon>
        <taxon>Magnoliopsida</taxon>
        <taxon>eudicotyledons</taxon>
        <taxon>Gunneridae</taxon>
        <taxon>Pentapetalae</taxon>
        <taxon>rosids</taxon>
        <taxon>malvids</taxon>
        <taxon>Malvales</taxon>
        <taxon>Malvaceae</taxon>
        <taxon>Malvoideae</taxon>
        <taxon>Hibiscus</taxon>
    </lineage>
</organism>
<reference evidence="1 2" key="1">
    <citation type="journal article" date="2024" name="G3 (Bethesda)">
        <title>Genome assembly of Hibiscus sabdariffa L. provides insights into metabolisms of medicinal natural products.</title>
        <authorList>
            <person name="Kim T."/>
        </authorList>
    </citation>
    <scope>NUCLEOTIDE SEQUENCE [LARGE SCALE GENOMIC DNA]</scope>
    <source>
        <strain evidence="1">TK-2024</strain>
        <tissue evidence="1">Old leaves</tissue>
    </source>
</reference>
<evidence type="ECO:0000313" key="1">
    <source>
        <dbReference type="EMBL" id="KAK8490279.1"/>
    </source>
</evidence>
<name>A0ABR2ABC6_9ROSI</name>
<comment type="caution">
    <text evidence="1">The sequence shown here is derived from an EMBL/GenBank/DDBJ whole genome shotgun (WGS) entry which is preliminary data.</text>
</comment>
<evidence type="ECO:0000313" key="2">
    <source>
        <dbReference type="Proteomes" id="UP001396334"/>
    </source>
</evidence>
<proteinExistence type="predicted"/>
<gene>
    <name evidence="1" type="ORF">V6N11_048205</name>
</gene>
<dbReference type="PANTHER" id="PTHR48213:SF1">
    <property type="entry name" value="PROSTATIC SPERMINE-BINDING-LIKE PROTEIN"/>
    <property type="match status" value="1"/>
</dbReference>
<dbReference type="Proteomes" id="UP001396334">
    <property type="component" value="Unassembled WGS sequence"/>
</dbReference>
<dbReference type="PANTHER" id="PTHR48213">
    <property type="entry name" value="VID27-LIKE PROTEIN"/>
    <property type="match status" value="1"/>
</dbReference>
<accession>A0ABR2ABC6</accession>
<keyword evidence="2" id="KW-1185">Reference proteome</keyword>
<sequence length="164" mass="18669">MEKQSKSSYVVVLPSTNEDPEEFVFIEEDDDLSHWEFIHSSDSDAADDNSCVPPPPFPDLRFTSPRIIPIPEMIPDGDDHVPYDEAYTGDQEEEEEEEEEDEDEDELDDELIPRGVSGKLGRQRMRKIGKRGFAKMNNSKRSAMLYVKPGCVHGKHGLGLKHCF</sequence>